<dbReference type="Gene3D" id="3.90.180.10">
    <property type="entry name" value="Medium-chain alcohol dehydrogenases, catalytic domain"/>
    <property type="match status" value="1"/>
</dbReference>
<dbReference type="EMBL" id="JBEYBN010000010">
    <property type="protein sequence ID" value="MEU2266778.1"/>
    <property type="molecule type" value="Genomic_DNA"/>
</dbReference>
<dbReference type="Pfam" id="PF13602">
    <property type="entry name" value="ADH_zinc_N_2"/>
    <property type="match status" value="1"/>
</dbReference>
<dbReference type="Proteomes" id="UP001550603">
    <property type="component" value="Unassembled WGS sequence"/>
</dbReference>
<accession>A0ABV2XRZ8</accession>
<dbReference type="RefSeq" id="WP_359787420.1">
    <property type="nucleotide sequence ID" value="NZ_JBEYBN010000010.1"/>
</dbReference>
<proteinExistence type="predicted"/>
<sequence length="90" mass="9443">MTGSAGRAASISYDAGTPGLSSHPQPQHSPACGGRKEADGHGKRHTSGRQSTRLHPAVVERVYPLSAVQDAHRAVETGHARGKRVVDPTQ</sequence>
<name>A0ABV2XRZ8_9ACTN</name>
<comment type="caution">
    <text evidence="2">The sequence shown here is derived from an EMBL/GenBank/DDBJ whole genome shotgun (WGS) entry which is preliminary data.</text>
</comment>
<evidence type="ECO:0000256" key="1">
    <source>
        <dbReference type="SAM" id="MobiDB-lite"/>
    </source>
</evidence>
<protein>
    <submittedName>
        <fullName evidence="2">Zinc-binding dehydrogenase</fullName>
    </submittedName>
</protein>
<keyword evidence="3" id="KW-1185">Reference proteome</keyword>
<feature type="region of interest" description="Disordered" evidence="1">
    <location>
        <begin position="1"/>
        <end position="57"/>
    </location>
</feature>
<gene>
    <name evidence="2" type="ORF">ABZ568_10195</name>
</gene>
<reference evidence="2 3" key="1">
    <citation type="submission" date="2024-06" db="EMBL/GenBank/DDBJ databases">
        <title>The Natural Products Discovery Center: Release of the First 8490 Sequenced Strains for Exploring Actinobacteria Biosynthetic Diversity.</title>
        <authorList>
            <person name="Kalkreuter E."/>
            <person name="Kautsar S.A."/>
            <person name="Yang D."/>
            <person name="Bader C.D."/>
            <person name="Teijaro C.N."/>
            <person name="Fluegel L."/>
            <person name="Davis C.M."/>
            <person name="Simpson J.R."/>
            <person name="Lauterbach L."/>
            <person name="Steele A.D."/>
            <person name="Gui C."/>
            <person name="Meng S."/>
            <person name="Li G."/>
            <person name="Viehrig K."/>
            <person name="Ye F."/>
            <person name="Su P."/>
            <person name="Kiefer A.F."/>
            <person name="Nichols A."/>
            <person name="Cepeda A.J."/>
            <person name="Yan W."/>
            <person name="Fan B."/>
            <person name="Jiang Y."/>
            <person name="Adhikari A."/>
            <person name="Zheng C.-J."/>
            <person name="Schuster L."/>
            <person name="Cowan T.M."/>
            <person name="Smanski M.J."/>
            <person name="Chevrette M.G."/>
            <person name="De Carvalho L.P.S."/>
            <person name="Shen B."/>
        </authorList>
    </citation>
    <scope>NUCLEOTIDE SEQUENCE [LARGE SCALE GENOMIC DNA]</scope>
    <source>
        <strain evidence="2 3">NPDC019583</strain>
    </source>
</reference>
<feature type="compositionally biased region" description="Polar residues" evidence="1">
    <location>
        <begin position="19"/>
        <end position="28"/>
    </location>
</feature>
<evidence type="ECO:0000313" key="3">
    <source>
        <dbReference type="Proteomes" id="UP001550603"/>
    </source>
</evidence>
<organism evidence="2 3">
    <name type="scientific">Streptomyces olindensis</name>
    <dbReference type="NCBI Taxonomy" id="358823"/>
    <lineage>
        <taxon>Bacteria</taxon>
        <taxon>Bacillati</taxon>
        <taxon>Actinomycetota</taxon>
        <taxon>Actinomycetes</taxon>
        <taxon>Kitasatosporales</taxon>
        <taxon>Streptomycetaceae</taxon>
        <taxon>Streptomyces</taxon>
    </lineage>
</organism>
<evidence type="ECO:0000313" key="2">
    <source>
        <dbReference type="EMBL" id="MEU2266778.1"/>
    </source>
</evidence>